<dbReference type="SUPFAM" id="SSF53098">
    <property type="entry name" value="Ribonuclease H-like"/>
    <property type="match status" value="1"/>
</dbReference>
<dbReference type="PANTHER" id="PTHR11439:SF495">
    <property type="entry name" value="REVERSE TRANSCRIPTASE, RNA-DEPENDENT DNA POLYMERASE-RELATED"/>
    <property type="match status" value="1"/>
</dbReference>
<keyword evidence="1" id="KW-0175">Coiled coil</keyword>
<dbReference type="PROSITE" id="PS50994">
    <property type="entry name" value="INTEGRASE"/>
    <property type="match status" value="1"/>
</dbReference>
<dbReference type="PANTHER" id="PTHR11439">
    <property type="entry name" value="GAG-POL-RELATED RETROTRANSPOSON"/>
    <property type="match status" value="1"/>
</dbReference>
<name>A0A6L2MG75_TANCI</name>
<organism evidence="3">
    <name type="scientific">Tanacetum cinerariifolium</name>
    <name type="common">Dalmatian daisy</name>
    <name type="synonym">Chrysanthemum cinerariifolium</name>
    <dbReference type="NCBI Taxonomy" id="118510"/>
    <lineage>
        <taxon>Eukaryota</taxon>
        <taxon>Viridiplantae</taxon>
        <taxon>Streptophyta</taxon>
        <taxon>Embryophyta</taxon>
        <taxon>Tracheophyta</taxon>
        <taxon>Spermatophyta</taxon>
        <taxon>Magnoliopsida</taxon>
        <taxon>eudicotyledons</taxon>
        <taxon>Gunneridae</taxon>
        <taxon>Pentapetalae</taxon>
        <taxon>asterids</taxon>
        <taxon>campanulids</taxon>
        <taxon>Asterales</taxon>
        <taxon>Asteraceae</taxon>
        <taxon>Asteroideae</taxon>
        <taxon>Anthemideae</taxon>
        <taxon>Anthemidinae</taxon>
        <taxon>Tanacetum</taxon>
    </lineage>
</organism>
<dbReference type="InterPro" id="IPR013103">
    <property type="entry name" value="RVT_2"/>
</dbReference>
<sequence>MSYLSDFEAINGEYVAFGRNPKGGKIIGKGKIRTGKLDFNDVYFVKEIKFNLFSISQICDKKNIVLFIDTECIVLSPEFKLPDENQVLLRVPRENNMYNVDLKNIVPSRDLTCLFAKATLDDTFTWVFLLATKDETSPTFKTFITGIKNELSLKAKIIRSDNGTKFKNQDLNQFCGMKGIKREFSVQNGIAERKNRTLIEAARTMLADSLLPIPFWAEAVNTACYVQNKALVTKPHNKTSYELLLGRTPSIGFMRPFGCPVTIFNTLDPLDPQNTDGDAIFEVKEPKFAVEKPESEGHVSPSSKFEDFSDNNINEVNAVGTPIPTVGQISTNSTNTFSAVALEDITYSDDEEDVGIEADFTNLETNITEEGIDYEEVFAPVARIKAIRLFLSYASFMGFMVYQMDVKSAFLYGTIEEEVYVCQPPGFEDPDHPDKVYKVVKALYGLHQAPRAWYETLANYLLENGFQRGNIDQTLFIKKQKVKQKPDGIFISQDKYVAEILRKFGLTDGKSASTLVDTEKPLLKDPDGEDVDVHTYRSMIGLLMYLTSSRPNIMFAVCACAHFQVTPKASHLQAVKRIFRYLKGKPHLGLWYPKDLPFSLVAYSDSDYAGASLDRKSTTGGCQFLRCRLISLQCKKQTVVATSSIKTEYVAAASCCVQVLWIQNQLLNYGLNVTAVSLKFLLFDASEGFNQIVDFLNASSIQYALTVNPNTCVSCIKQFWSSISVKKVNDVIRLQALIDRKKVIIIEATVREALRLDDAKSIYCLPNEEIFTKLSRMGYEKPSTKLTFYKFFYGFSCHLPFNRVQVGDLSSYTIKYSSPALTQKVFANMRRACKGFSEVETPLFEGMIVAQQVDDVANEVSAIIPTPPPSLIAQPSSPILQQPSQPTHDAAISLDLLHTLLETCTTLTLKMEDLEQDKVAQALEIIKLRQRVKKLERKNMLKVSGLRRLRKVEIIANIDADEGVTLKDVAAVEIEKDADVQRRPKELMR</sequence>
<gene>
    <name evidence="3" type="ORF">Tci_043452</name>
</gene>
<dbReference type="GO" id="GO:0003676">
    <property type="term" value="F:nucleic acid binding"/>
    <property type="evidence" value="ECO:0007669"/>
    <property type="project" value="InterPro"/>
</dbReference>
<dbReference type="InterPro" id="IPR036397">
    <property type="entry name" value="RNaseH_sf"/>
</dbReference>
<dbReference type="EMBL" id="BKCJ010006312">
    <property type="protein sequence ID" value="GEU71474.1"/>
    <property type="molecule type" value="Genomic_DNA"/>
</dbReference>
<comment type="caution">
    <text evidence="3">The sequence shown here is derived from an EMBL/GenBank/DDBJ whole genome shotgun (WGS) entry which is preliminary data.</text>
</comment>
<dbReference type="Pfam" id="PF07727">
    <property type="entry name" value="RVT_2"/>
    <property type="match status" value="1"/>
</dbReference>
<protein>
    <submittedName>
        <fullName evidence="3">Putative ribonuclease H-like domain-containing protein</fullName>
    </submittedName>
</protein>
<evidence type="ECO:0000313" key="3">
    <source>
        <dbReference type="EMBL" id="GEU71474.1"/>
    </source>
</evidence>
<evidence type="ECO:0000256" key="1">
    <source>
        <dbReference type="SAM" id="Coils"/>
    </source>
</evidence>
<accession>A0A6L2MG75</accession>
<dbReference type="AlphaFoldDB" id="A0A6L2MG75"/>
<feature type="coiled-coil region" evidence="1">
    <location>
        <begin position="897"/>
        <end position="938"/>
    </location>
</feature>
<feature type="domain" description="Integrase catalytic" evidence="2">
    <location>
        <begin position="88"/>
        <end position="248"/>
    </location>
</feature>
<dbReference type="SUPFAM" id="SSF56672">
    <property type="entry name" value="DNA/RNA polymerases"/>
    <property type="match status" value="1"/>
</dbReference>
<dbReference type="InterPro" id="IPR001584">
    <property type="entry name" value="Integrase_cat-core"/>
</dbReference>
<reference evidence="3" key="1">
    <citation type="journal article" date="2019" name="Sci. Rep.">
        <title>Draft genome of Tanacetum cinerariifolium, the natural source of mosquito coil.</title>
        <authorList>
            <person name="Yamashiro T."/>
            <person name="Shiraishi A."/>
            <person name="Satake H."/>
            <person name="Nakayama K."/>
        </authorList>
    </citation>
    <scope>NUCLEOTIDE SEQUENCE</scope>
</reference>
<dbReference type="InterPro" id="IPR012337">
    <property type="entry name" value="RNaseH-like_sf"/>
</dbReference>
<dbReference type="GO" id="GO:0015074">
    <property type="term" value="P:DNA integration"/>
    <property type="evidence" value="ECO:0007669"/>
    <property type="project" value="InterPro"/>
</dbReference>
<dbReference type="Gene3D" id="3.30.420.10">
    <property type="entry name" value="Ribonuclease H-like superfamily/Ribonuclease H"/>
    <property type="match status" value="1"/>
</dbReference>
<evidence type="ECO:0000259" key="2">
    <source>
        <dbReference type="PROSITE" id="PS50994"/>
    </source>
</evidence>
<dbReference type="CDD" id="cd09272">
    <property type="entry name" value="RNase_HI_RT_Ty1"/>
    <property type="match status" value="1"/>
</dbReference>
<dbReference type="InterPro" id="IPR043502">
    <property type="entry name" value="DNA/RNA_pol_sf"/>
</dbReference>
<proteinExistence type="predicted"/>